<accession>A0AAJ0DDQ9</accession>
<keyword evidence="2" id="KW-1185">Reference proteome</keyword>
<evidence type="ECO:0000313" key="2">
    <source>
        <dbReference type="Proteomes" id="UP001271007"/>
    </source>
</evidence>
<dbReference type="EMBL" id="JAWDJX010000055">
    <property type="protein sequence ID" value="KAK3047917.1"/>
    <property type="molecule type" value="Genomic_DNA"/>
</dbReference>
<name>A0AAJ0DDQ9_9PEZI</name>
<dbReference type="AlphaFoldDB" id="A0AAJ0DDQ9"/>
<organism evidence="1 2">
    <name type="scientific">Extremus antarcticus</name>
    <dbReference type="NCBI Taxonomy" id="702011"/>
    <lineage>
        <taxon>Eukaryota</taxon>
        <taxon>Fungi</taxon>
        <taxon>Dikarya</taxon>
        <taxon>Ascomycota</taxon>
        <taxon>Pezizomycotina</taxon>
        <taxon>Dothideomycetes</taxon>
        <taxon>Dothideomycetidae</taxon>
        <taxon>Mycosphaerellales</taxon>
        <taxon>Extremaceae</taxon>
        <taxon>Extremus</taxon>
    </lineage>
</organism>
<reference evidence="1" key="1">
    <citation type="submission" date="2023-04" db="EMBL/GenBank/DDBJ databases">
        <title>Black Yeasts Isolated from many extreme environments.</title>
        <authorList>
            <person name="Coleine C."/>
            <person name="Stajich J.E."/>
            <person name="Selbmann L."/>
        </authorList>
    </citation>
    <scope>NUCLEOTIDE SEQUENCE</scope>
    <source>
        <strain evidence="1">CCFEE 5312</strain>
    </source>
</reference>
<sequence length="254" mass="29275">MHITEQRRRELLAHAGPPVIDARADTRHTMHFVIRILKSWPRKIAMHGLTQLPPMIHHLQLENGIPLPLANCSTLVKMWAEDVEAGCGKFAYTGIALEVRRLLDEHTTYSDSTLLSAMQSVRILLIVLVFNTECPLPSHQTAPLLIDVWEMKHRLAKRGLFLEQELQHGVPPWQEWAFMSARRTTIMALHHLEWAWSLANGYPELLCFELGPLPAPAAKHLWQADDESRWQQLYKAWLENWKDGLFILAELMPI</sequence>
<protein>
    <submittedName>
        <fullName evidence="1">Uncharacterized protein</fullName>
    </submittedName>
</protein>
<evidence type="ECO:0000313" key="1">
    <source>
        <dbReference type="EMBL" id="KAK3047917.1"/>
    </source>
</evidence>
<comment type="caution">
    <text evidence="1">The sequence shown here is derived from an EMBL/GenBank/DDBJ whole genome shotgun (WGS) entry which is preliminary data.</text>
</comment>
<gene>
    <name evidence="1" type="ORF">LTR09_010742</name>
</gene>
<dbReference type="Proteomes" id="UP001271007">
    <property type="component" value="Unassembled WGS sequence"/>
</dbReference>
<proteinExistence type="predicted"/>